<gene>
    <name evidence="9" type="ORF">F511_24229</name>
</gene>
<comment type="catalytic activity">
    <reaction evidence="7">
        <text>[protein]-dithiol + NADP(+) = [protein]-disulfide + NADPH + H(+)</text>
        <dbReference type="Rhea" id="RHEA:18753"/>
        <dbReference type="Rhea" id="RHEA-COMP:10593"/>
        <dbReference type="Rhea" id="RHEA-COMP:10594"/>
        <dbReference type="ChEBI" id="CHEBI:15378"/>
        <dbReference type="ChEBI" id="CHEBI:29950"/>
        <dbReference type="ChEBI" id="CHEBI:50058"/>
        <dbReference type="ChEBI" id="CHEBI:57783"/>
        <dbReference type="ChEBI" id="CHEBI:58349"/>
        <dbReference type="EC" id="1.8.1.8"/>
    </reaction>
</comment>
<dbReference type="CDD" id="cd03009">
    <property type="entry name" value="TryX_like_TryX_NRX"/>
    <property type="match status" value="2"/>
</dbReference>
<organism evidence="9 10">
    <name type="scientific">Dorcoceras hygrometricum</name>
    <dbReference type="NCBI Taxonomy" id="472368"/>
    <lineage>
        <taxon>Eukaryota</taxon>
        <taxon>Viridiplantae</taxon>
        <taxon>Streptophyta</taxon>
        <taxon>Embryophyta</taxon>
        <taxon>Tracheophyta</taxon>
        <taxon>Spermatophyta</taxon>
        <taxon>Magnoliopsida</taxon>
        <taxon>eudicotyledons</taxon>
        <taxon>Gunneridae</taxon>
        <taxon>Pentapetalae</taxon>
        <taxon>asterids</taxon>
        <taxon>lamiids</taxon>
        <taxon>Lamiales</taxon>
        <taxon>Gesneriaceae</taxon>
        <taxon>Didymocarpoideae</taxon>
        <taxon>Trichosporeae</taxon>
        <taxon>Loxocarpinae</taxon>
        <taxon>Dorcoceras</taxon>
    </lineage>
</organism>
<evidence type="ECO:0000256" key="3">
    <source>
        <dbReference type="ARBA" id="ARBA00023002"/>
    </source>
</evidence>
<proteinExistence type="inferred from homology"/>
<dbReference type="PROSITE" id="PS51352">
    <property type="entry name" value="THIOREDOXIN_2"/>
    <property type="match status" value="2"/>
</dbReference>
<keyword evidence="4" id="KW-0520">NAD</keyword>
<feature type="domain" description="Thioredoxin" evidence="8">
    <location>
        <begin position="20"/>
        <end position="175"/>
    </location>
</feature>
<dbReference type="InterPro" id="IPR013766">
    <property type="entry name" value="Thioredoxin_domain"/>
</dbReference>
<dbReference type="InterPro" id="IPR012336">
    <property type="entry name" value="Thioredoxin-like_fold"/>
</dbReference>
<dbReference type="InterPro" id="IPR046349">
    <property type="entry name" value="C1-like_sf"/>
</dbReference>
<evidence type="ECO:0000256" key="6">
    <source>
        <dbReference type="ARBA" id="ARBA00047388"/>
    </source>
</evidence>
<dbReference type="InterPro" id="IPR036249">
    <property type="entry name" value="Thioredoxin-like_sf"/>
</dbReference>
<feature type="domain" description="Thioredoxin" evidence="8">
    <location>
        <begin position="285"/>
        <end position="464"/>
    </location>
</feature>
<evidence type="ECO:0000259" key="8">
    <source>
        <dbReference type="PROSITE" id="PS51352"/>
    </source>
</evidence>
<evidence type="ECO:0000256" key="4">
    <source>
        <dbReference type="ARBA" id="ARBA00023027"/>
    </source>
</evidence>
<dbReference type="GO" id="GO:0004791">
    <property type="term" value="F:thioredoxin-disulfide reductase (NADPH) activity"/>
    <property type="evidence" value="ECO:0007669"/>
    <property type="project" value="InterPro"/>
</dbReference>
<dbReference type="PANTHER" id="PTHR13871">
    <property type="entry name" value="THIOREDOXIN"/>
    <property type="match status" value="1"/>
</dbReference>
<evidence type="ECO:0000256" key="7">
    <source>
        <dbReference type="ARBA" id="ARBA00047804"/>
    </source>
</evidence>
<evidence type="ECO:0000256" key="5">
    <source>
        <dbReference type="ARBA" id="ARBA00025782"/>
    </source>
</evidence>
<dbReference type="EC" id="1.8.1.8" evidence="1"/>
<keyword evidence="10" id="KW-1185">Reference proteome</keyword>
<dbReference type="EMBL" id="KV012816">
    <property type="protein sequence ID" value="KZV24434.1"/>
    <property type="molecule type" value="Genomic_DNA"/>
</dbReference>
<dbReference type="Gene3D" id="3.40.30.10">
    <property type="entry name" value="Glutaredoxin"/>
    <property type="match status" value="3"/>
</dbReference>
<dbReference type="Pfam" id="PF13905">
    <property type="entry name" value="Thioredoxin_8"/>
    <property type="match status" value="3"/>
</dbReference>
<accession>A0A2Z7ARA7</accession>
<sequence>MEGQEKGSMDVVNGGANHDLKAILCSPSRDFLIRNNGDQVTVDNLKGKVVGLYFSASWCGPCQRFTPKLVEVYNQLLPDSKFEIVFVSGDEDNESFSSYFSKMPWLAVPFSESEIREQLDELFSVRGIPHLAILNKNGEVLTAEGVGLVQEYGAEGYPFDPETIGKLKEQEEEAKRNQSLQSLLVSRNRDYVITSDGKRVGVAELEVYQSLKEEKKDFEIVMIPLDDDEPSFKEEFGRMPWLSLPLQDQLCEKLVRYFELHTLPTVVVIGPDGKTLHSNVTEAIEEHGTKAYPFTPEKFIELQEVEKAKMEAQTLESVLVSKDCDYVIGKDGVKIPVHELAGKTVLIYFSAHWCPPCRAFLPKLIESYQKIKEQGKAIEVVFISSDRDQTAFDEFFSTMPWLAIPFGDKRKESLSRLFKVRGIPMLVALGPTGKTISTNARELITSHGAEAYPFTDERLKEIEEGYEKMAEGWPKKLKSALHVDELGLTKRQFFNCDSCGEEGQIWSYYCEECDFDLHPRCAFDTDEKGKTVEAEAGNSEVDEKKSGEGWICDGDQCYKK</sequence>
<dbReference type="PANTHER" id="PTHR13871:SF104">
    <property type="entry name" value="NUCLEOREDOXIN 1 ISOFORM X1-RELATED"/>
    <property type="match status" value="1"/>
</dbReference>
<evidence type="ECO:0000313" key="9">
    <source>
        <dbReference type="EMBL" id="KZV24434.1"/>
    </source>
</evidence>
<evidence type="ECO:0000313" key="10">
    <source>
        <dbReference type="Proteomes" id="UP000250235"/>
    </source>
</evidence>
<keyword evidence="3" id="KW-0560">Oxidoreductase</keyword>
<name>A0A2Z7ARA7_9LAMI</name>
<dbReference type="OrthoDB" id="409136at2759"/>
<keyword evidence="2" id="KW-0677">Repeat</keyword>
<dbReference type="InterPro" id="IPR045870">
    <property type="entry name" value="TryX_NRX_thioredoxin_dom"/>
</dbReference>
<evidence type="ECO:0000256" key="2">
    <source>
        <dbReference type="ARBA" id="ARBA00022737"/>
    </source>
</evidence>
<reference evidence="9 10" key="1">
    <citation type="journal article" date="2015" name="Proc. Natl. Acad. Sci. U.S.A.">
        <title>The resurrection genome of Boea hygrometrica: A blueprint for survival of dehydration.</title>
        <authorList>
            <person name="Xiao L."/>
            <person name="Yang G."/>
            <person name="Zhang L."/>
            <person name="Yang X."/>
            <person name="Zhao S."/>
            <person name="Ji Z."/>
            <person name="Zhou Q."/>
            <person name="Hu M."/>
            <person name="Wang Y."/>
            <person name="Chen M."/>
            <person name="Xu Y."/>
            <person name="Jin H."/>
            <person name="Xiao X."/>
            <person name="Hu G."/>
            <person name="Bao F."/>
            <person name="Hu Y."/>
            <person name="Wan P."/>
            <person name="Li L."/>
            <person name="Deng X."/>
            <person name="Kuang T."/>
            <person name="Xiang C."/>
            <person name="Zhu J.K."/>
            <person name="Oliver M.J."/>
            <person name="He Y."/>
        </authorList>
    </citation>
    <scope>NUCLEOTIDE SEQUENCE [LARGE SCALE GENOMIC DNA]</scope>
    <source>
        <strain evidence="10">cv. XS01</strain>
    </source>
</reference>
<dbReference type="SUPFAM" id="SSF57889">
    <property type="entry name" value="Cysteine-rich domain"/>
    <property type="match status" value="1"/>
</dbReference>
<dbReference type="SUPFAM" id="SSF52833">
    <property type="entry name" value="Thioredoxin-like"/>
    <property type="match status" value="3"/>
</dbReference>
<dbReference type="Pfam" id="PF03107">
    <property type="entry name" value="C1_2"/>
    <property type="match status" value="1"/>
</dbReference>
<evidence type="ECO:0000256" key="1">
    <source>
        <dbReference type="ARBA" id="ARBA00012612"/>
    </source>
</evidence>
<dbReference type="InterPro" id="IPR017937">
    <property type="entry name" value="Thioredoxin_CS"/>
</dbReference>
<dbReference type="Proteomes" id="UP000250235">
    <property type="component" value="Unassembled WGS sequence"/>
</dbReference>
<dbReference type="InterPro" id="IPR004146">
    <property type="entry name" value="DC1"/>
</dbReference>
<dbReference type="AlphaFoldDB" id="A0A2Z7ARA7"/>
<dbReference type="PROSITE" id="PS00194">
    <property type="entry name" value="THIOREDOXIN_1"/>
    <property type="match status" value="1"/>
</dbReference>
<protein>
    <recommendedName>
        <fullName evidence="1">protein-disulfide reductase</fullName>
        <ecNumber evidence="1">1.8.1.8</ecNumber>
    </recommendedName>
</protein>
<dbReference type="InterPro" id="IPR052259">
    <property type="entry name" value="Nucleoredoxin-like"/>
</dbReference>
<comment type="similarity">
    <text evidence="5">Belongs to the nucleoredoxin family.</text>
</comment>
<comment type="catalytic activity">
    <reaction evidence="6">
        <text>[protein]-dithiol + NAD(+) = [protein]-disulfide + NADH + H(+)</text>
        <dbReference type="Rhea" id="RHEA:18749"/>
        <dbReference type="Rhea" id="RHEA-COMP:10593"/>
        <dbReference type="Rhea" id="RHEA-COMP:10594"/>
        <dbReference type="ChEBI" id="CHEBI:15378"/>
        <dbReference type="ChEBI" id="CHEBI:29950"/>
        <dbReference type="ChEBI" id="CHEBI:50058"/>
        <dbReference type="ChEBI" id="CHEBI:57540"/>
        <dbReference type="ChEBI" id="CHEBI:57945"/>
        <dbReference type="EC" id="1.8.1.8"/>
    </reaction>
</comment>